<feature type="chain" id="PRO_5046847441" description="Outer membrane protein beta-barrel domain-containing protein" evidence="1">
    <location>
        <begin position="22"/>
        <end position="160"/>
    </location>
</feature>
<organism evidence="2 3">
    <name type="scientific">Emticicia aquatica</name>
    <dbReference type="NCBI Taxonomy" id="1681835"/>
    <lineage>
        <taxon>Bacteria</taxon>
        <taxon>Pseudomonadati</taxon>
        <taxon>Bacteroidota</taxon>
        <taxon>Cytophagia</taxon>
        <taxon>Cytophagales</taxon>
        <taxon>Leadbetterellaceae</taxon>
        <taxon>Emticicia</taxon>
    </lineage>
</organism>
<protein>
    <recommendedName>
        <fullName evidence="4">Outer membrane protein beta-barrel domain-containing protein</fullName>
    </recommendedName>
</protein>
<dbReference type="EMBL" id="CAKLPY010000002">
    <property type="protein sequence ID" value="CAH0996304.1"/>
    <property type="molecule type" value="Genomic_DNA"/>
</dbReference>
<feature type="signal peptide" evidence="1">
    <location>
        <begin position="1"/>
        <end position="21"/>
    </location>
</feature>
<gene>
    <name evidence="2" type="ORF">EMA8858_02435</name>
</gene>
<name>A0ABM9AQW7_9BACT</name>
<evidence type="ECO:0000256" key="1">
    <source>
        <dbReference type="SAM" id="SignalP"/>
    </source>
</evidence>
<keyword evidence="1" id="KW-0732">Signal</keyword>
<evidence type="ECO:0000313" key="2">
    <source>
        <dbReference type="EMBL" id="CAH0996304.1"/>
    </source>
</evidence>
<accession>A0ABM9AQW7</accession>
<reference evidence="2" key="1">
    <citation type="submission" date="2021-12" db="EMBL/GenBank/DDBJ databases">
        <authorList>
            <person name="Rodrigo-Torres L."/>
            <person name="Arahal R. D."/>
            <person name="Lucena T."/>
        </authorList>
    </citation>
    <scope>NUCLEOTIDE SEQUENCE</scope>
    <source>
        <strain evidence="2">CECT 8858</strain>
    </source>
</reference>
<keyword evidence="3" id="KW-1185">Reference proteome</keyword>
<comment type="caution">
    <text evidence="2">The sequence shown here is derived from an EMBL/GenBank/DDBJ whole genome shotgun (WGS) entry which is preliminary data.</text>
</comment>
<proteinExistence type="predicted"/>
<dbReference type="Proteomes" id="UP000837932">
    <property type="component" value="Unassembled WGS sequence"/>
</dbReference>
<evidence type="ECO:0000313" key="3">
    <source>
        <dbReference type="Proteomes" id="UP000837932"/>
    </source>
</evidence>
<sequence>MKKTAFVVAFLLIISVISSQAQYKLGIGARLNYGYGLSVKYNMTKTKAFEGILYSRWQGVNITGLYEIHKPAFETPNWRWYYGVGGHIGFWRDGGRYGNPWFDNNDNHTVLGADGILGLEYTFKEIPLNLSLDWKPAINLIGYQGVWLDDVAVTARFAIK</sequence>
<evidence type="ECO:0008006" key="4">
    <source>
        <dbReference type="Google" id="ProtNLM"/>
    </source>
</evidence>
<dbReference type="RefSeq" id="WP_238806866.1">
    <property type="nucleotide sequence ID" value="NZ_CAKLPY010000002.1"/>
</dbReference>